<dbReference type="KEGG" id="bban:J4G43_031495"/>
<feature type="region of interest" description="Disordered" evidence="3">
    <location>
        <begin position="397"/>
        <end position="424"/>
    </location>
</feature>
<dbReference type="GO" id="GO:0008233">
    <property type="term" value="F:peptidase activity"/>
    <property type="evidence" value="ECO:0007669"/>
    <property type="project" value="InterPro"/>
</dbReference>
<keyword evidence="2" id="KW-0175">Coiled coil</keyword>
<feature type="compositionally biased region" description="Basic and acidic residues" evidence="3">
    <location>
        <begin position="397"/>
        <end position="406"/>
    </location>
</feature>
<dbReference type="RefSeq" id="WP_208087349.1">
    <property type="nucleotide sequence ID" value="NZ_CP086136.1"/>
</dbReference>
<evidence type="ECO:0000256" key="1">
    <source>
        <dbReference type="ARBA" id="ARBA00008683"/>
    </source>
</evidence>
<evidence type="ECO:0000313" key="7">
    <source>
        <dbReference type="Proteomes" id="UP000664702"/>
    </source>
</evidence>
<reference evidence="6 7" key="2">
    <citation type="journal article" date="2022" name="Int. J. Syst. Evol. Microbiol.">
        <title>Strains of Bradyrhizobium barranii sp. nov. associated with legumes native to Canada are symbionts of soybeans and belong to different subspecies (subsp. barranii subsp. nov. and subsp. apii subsp. nov.) and symbiovars (sv. glycinearum and sv. septentrionale).</title>
        <authorList>
            <person name="Bromfield E.S.P."/>
            <person name="Cloutier S."/>
            <person name="Wasai-Hara S."/>
            <person name="Minamisawa K."/>
        </authorList>
    </citation>
    <scope>NUCLEOTIDE SEQUENCE [LARGE SCALE GENOMIC DNA]</scope>
    <source>
        <strain evidence="6 7">144S4</strain>
    </source>
</reference>
<dbReference type="EMBL" id="CP086136">
    <property type="protein sequence ID" value="UEM09252.1"/>
    <property type="molecule type" value="Genomic_DNA"/>
</dbReference>
<protein>
    <submittedName>
        <fullName evidence="5">S49 family peptidase</fullName>
    </submittedName>
</protein>
<sequence length="441" mass="46304">MTINVRNPLIFDAALTANWAMEEGALRQVMEIAARESQITPQMLEAYRGQELERSERATRRGNVAVIDVAGPLFKRANLMTTFCGATAYETVRRDLQAAMDNASIRSILLNIHSPGGEAAGVAELATAINEVRGKKPIVTYAGDQAASAAFWLGTASDEFIIGPTAALGSMGVVAGYRDTSAQDAARGIKTIEFVSSQSPYKRVDINTQEGRDRVQARVDAMAAVFVETVAKYRGVSVEHALERFGQGDVLIGQAAVDAGMADGVATFEQVLASLARGESPKASFGFNPAATGQSGEVKMTDEEKAAFAAQIRAEVQAENEAKAKAEAEAKAKADEEAAAAAAASDPVVVERKRVTEIMGLTLPGYEAAAAKAIETGSSAHEFSAMIVTAEKAKRTERAADIKTDTEANSGVAPSSGQERAQGDEAAVNAILGAMKLATGK</sequence>
<dbReference type="InterPro" id="IPR002142">
    <property type="entry name" value="Peptidase_S49"/>
</dbReference>
<dbReference type="Gene3D" id="3.90.226.10">
    <property type="entry name" value="2-enoyl-CoA Hydratase, Chain A, domain 1"/>
    <property type="match status" value="1"/>
</dbReference>
<comment type="similarity">
    <text evidence="1">Belongs to the peptidase S49 family.</text>
</comment>
<reference evidence="5" key="1">
    <citation type="submission" date="2021-03" db="EMBL/GenBank/DDBJ databases">
        <title>Whole Genome Sequence of Bradyrhizobium sp. Strain 144S4.</title>
        <authorList>
            <person name="Bromfield E.S.P."/>
            <person name="Cloutier S."/>
        </authorList>
    </citation>
    <scope>NUCLEOTIDE SEQUENCE [LARGE SCALE GENOMIC DNA]</scope>
    <source>
        <strain evidence="5">144S4</strain>
    </source>
</reference>
<accession>A0A939MGF4</accession>
<dbReference type="PANTHER" id="PTHR42987">
    <property type="entry name" value="PEPTIDASE S49"/>
    <property type="match status" value="1"/>
</dbReference>
<dbReference type="CDD" id="cd07022">
    <property type="entry name" value="S49_Sppa_36K_type"/>
    <property type="match status" value="1"/>
</dbReference>
<feature type="domain" description="Peptidase S49" evidence="4">
    <location>
        <begin position="133"/>
        <end position="277"/>
    </location>
</feature>
<organism evidence="5">
    <name type="scientific">Bradyrhizobium barranii subsp. barranii</name>
    <dbReference type="NCBI Taxonomy" id="2823807"/>
    <lineage>
        <taxon>Bacteria</taxon>
        <taxon>Pseudomonadati</taxon>
        <taxon>Pseudomonadota</taxon>
        <taxon>Alphaproteobacteria</taxon>
        <taxon>Hyphomicrobiales</taxon>
        <taxon>Nitrobacteraceae</taxon>
        <taxon>Bradyrhizobium</taxon>
        <taxon>Bradyrhizobium barranii</taxon>
    </lineage>
</organism>
<dbReference type="PANTHER" id="PTHR42987:SF4">
    <property type="entry name" value="PROTEASE SOHB-RELATED"/>
    <property type="match status" value="1"/>
</dbReference>
<dbReference type="SUPFAM" id="SSF52096">
    <property type="entry name" value="ClpP/crotonase"/>
    <property type="match status" value="1"/>
</dbReference>
<dbReference type="Proteomes" id="UP000664702">
    <property type="component" value="Chromosome"/>
</dbReference>
<dbReference type="Pfam" id="PF01343">
    <property type="entry name" value="Peptidase_S49"/>
    <property type="match status" value="1"/>
</dbReference>
<dbReference type="GO" id="GO:0006508">
    <property type="term" value="P:proteolysis"/>
    <property type="evidence" value="ECO:0007669"/>
    <property type="project" value="InterPro"/>
</dbReference>
<dbReference type="InterPro" id="IPR033855">
    <property type="entry name" value="Protein_C"/>
</dbReference>
<name>A0A939MGF4_9BRAD</name>
<evidence type="ECO:0000259" key="4">
    <source>
        <dbReference type="Pfam" id="PF01343"/>
    </source>
</evidence>
<dbReference type="EMBL" id="JAGEMI010000001">
    <property type="protein sequence ID" value="MBO1865637.1"/>
    <property type="molecule type" value="Genomic_DNA"/>
</dbReference>
<evidence type="ECO:0000313" key="5">
    <source>
        <dbReference type="EMBL" id="MBO1865637.1"/>
    </source>
</evidence>
<gene>
    <name evidence="6" type="ORF">J4G43_031495</name>
    <name evidence="5" type="ORF">J4G43_33480</name>
</gene>
<evidence type="ECO:0000256" key="3">
    <source>
        <dbReference type="SAM" id="MobiDB-lite"/>
    </source>
</evidence>
<proteinExistence type="inferred from homology"/>
<evidence type="ECO:0000256" key="2">
    <source>
        <dbReference type="SAM" id="Coils"/>
    </source>
</evidence>
<dbReference type="AlphaFoldDB" id="A0A939MGF4"/>
<dbReference type="InterPro" id="IPR029045">
    <property type="entry name" value="ClpP/crotonase-like_dom_sf"/>
</dbReference>
<evidence type="ECO:0000313" key="6">
    <source>
        <dbReference type="EMBL" id="UEM09252.1"/>
    </source>
</evidence>
<feature type="coiled-coil region" evidence="2">
    <location>
        <begin position="309"/>
        <end position="338"/>
    </location>
</feature>
<feature type="compositionally biased region" description="Polar residues" evidence="3">
    <location>
        <begin position="407"/>
        <end position="419"/>
    </location>
</feature>